<dbReference type="GO" id="GO:0008999">
    <property type="term" value="F:protein-N-terminal-alanine acetyltransferase activity"/>
    <property type="evidence" value="ECO:0007669"/>
    <property type="project" value="TreeGrafter"/>
</dbReference>
<evidence type="ECO:0000259" key="4">
    <source>
        <dbReference type="PROSITE" id="PS51186"/>
    </source>
</evidence>
<dbReference type="InterPro" id="IPR000182">
    <property type="entry name" value="GNAT_dom"/>
</dbReference>
<comment type="similarity">
    <text evidence="3">Belongs to the acetyltransferase family. RimJ subfamily.</text>
</comment>
<keyword evidence="1" id="KW-0808">Transferase</keyword>
<dbReference type="EMBL" id="CP053586">
    <property type="protein sequence ID" value="WNZ22338.1"/>
    <property type="molecule type" value="Genomic_DNA"/>
</dbReference>
<accession>A0AA97APV7</accession>
<evidence type="ECO:0000256" key="3">
    <source>
        <dbReference type="ARBA" id="ARBA00038502"/>
    </source>
</evidence>
<dbReference type="AlphaFoldDB" id="A0AA97APV7"/>
<dbReference type="GO" id="GO:0005737">
    <property type="term" value="C:cytoplasm"/>
    <property type="evidence" value="ECO:0007669"/>
    <property type="project" value="TreeGrafter"/>
</dbReference>
<protein>
    <submittedName>
        <fullName evidence="5">GNAT family N-acetyltransferase</fullName>
    </submittedName>
</protein>
<proteinExistence type="inferred from homology"/>
<dbReference type="Gene3D" id="3.40.630.30">
    <property type="match status" value="1"/>
</dbReference>
<sequence length="178" mass="20909">MFSLRLLTLADATQLADYHQRNAEFHRPWSPLMPPDYATPAFQEQRLRNYFRRHNWGEQYRFGIFTEAVLDQASVQLIGTITLAAVEREFFQNGRLGYSIDQQYQNRGVITANLQKVIHFSFVEQGLHRLEASIMPHNAASRRVLEKCGFEKIGYSPNYLQIQGVWRDHELYMRLAEE</sequence>
<organism evidence="5">
    <name type="scientific">Leptolyngbya sp. NK1-12</name>
    <dbReference type="NCBI Taxonomy" id="2547451"/>
    <lineage>
        <taxon>Bacteria</taxon>
        <taxon>Bacillati</taxon>
        <taxon>Cyanobacteriota</taxon>
        <taxon>Cyanophyceae</taxon>
        <taxon>Leptolyngbyales</taxon>
        <taxon>Leptolyngbyaceae</taxon>
        <taxon>Leptolyngbya group</taxon>
        <taxon>Leptolyngbya</taxon>
    </lineage>
</organism>
<dbReference type="InterPro" id="IPR051531">
    <property type="entry name" value="N-acetyltransferase"/>
</dbReference>
<dbReference type="PANTHER" id="PTHR43792">
    <property type="entry name" value="GNAT FAMILY, PUTATIVE (AFU_ORTHOLOGUE AFUA_3G00765)-RELATED-RELATED"/>
    <property type="match status" value="1"/>
</dbReference>
<feature type="domain" description="N-acetyltransferase" evidence="4">
    <location>
        <begin position="2"/>
        <end position="178"/>
    </location>
</feature>
<evidence type="ECO:0000256" key="1">
    <source>
        <dbReference type="ARBA" id="ARBA00022679"/>
    </source>
</evidence>
<gene>
    <name evidence="5" type="ORF">HJG54_05295</name>
</gene>
<evidence type="ECO:0000256" key="2">
    <source>
        <dbReference type="ARBA" id="ARBA00023315"/>
    </source>
</evidence>
<reference evidence="5" key="1">
    <citation type="submission" date="2020-05" db="EMBL/GenBank/DDBJ databases">
        <authorList>
            <person name="Zhu T."/>
            <person name="Keshari N."/>
            <person name="Lu X."/>
        </authorList>
    </citation>
    <scope>NUCLEOTIDE SEQUENCE</scope>
    <source>
        <strain evidence="5">NK1-12</strain>
    </source>
</reference>
<dbReference type="InterPro" id="IPR016181">
    <property type="entry name" value="Acyl_CoA_acyltransferase"/>
</dbReference>
<dbReference type="PANTHER" id="PTHR43792:SF8">
    <property type="entry name" value="[RIBOSOMAL PROTEIN US5]-ALANINE N-ACETYLTRANSFERASE"/>
    <property type="match status" value="1"/>
</dbReference>
<evidence type="ECO:0000313" key="5">
    <source>
        <dbReference type="EMBL" id="WNZ22338.1"/>
    </source>
</evidence>
<dbReference type="RefSeq" id="WP_316433768.1">
    <property type="nucleotide sequence ID" value="NZ_CP053586.1"/>
</dbReference>
<dbReference type="PROSITE" id="PS51186">
    <property type="entry name" value="GNAT"/>
    <property type="match status" value="1"/>
</dbReference>
<name>A0AA97APV7_9CYAN</name>
<dbReference type="Pfam" id="PF13302">
    <property type="entry name" value="Acetyltransf_3"/>
    <property type="match status" value="1"/>
</dbReference>
<keyword evidence="2" id="KW-0012">Acyltransferase</keyword>
<dbReference type="SUPFAM" id="SSF55729">
    <property type="entry name" value="Acyl-CoA N-acyltransferases (Nat)"/>
    <property type="match status" value="1"/>
</dbReference>